<protein>
    <submittedName>
        <fullName evidence="1">Uncharacterized protein</fullName>
    </submittedName>
</protein>
<name>A0A8S5NSF0_9CAUD</name>
<organism evidence="1">
    <name type="scientific">Podoviridae sp. ctrTt13</name>
    <dbReference type="NCBI Taxonomy" id="2825279"/>
    <lineage>
        <taxon>Viruses</taxon>
        <taxon>Duplodnaviria</taxon>
        <taxon>Heunggongvirae</taxon>
        <taxon>Uroviricota</taxon>
        <taxon>Caudoviricetes</taxon>
    </lineage>
</organism>
<accession>A0A8S5NSF0</accession>
<dbReference type="EMBL" id="BK015247">
    <property type="protein sequence ID" value="DAD97717.1"/>
    <property type="molecule type" value="Genomic_DNA"/>
</dbReference>
<proteinExistence type="predicted"/>
<evidence type="ECO:0000313" key="1">
    <source>
        <dbReference type="EMBL" id="DAD97717.1"/>
    </source>
</evidence>
<sequence>MKSVPTVQSEIWEKQRWINNLQLRTSQVKRLRILRQK</sequence>
<reference evidence="1" key="1">
    <citation type="journal article" date="2021" name="Proc. Natl. Acad. Sci. U.S.A.">
        <title>A Catalog of Tens of Thousands of Viruses from Human Metagenomes Reveals Hidden Associations with Chronic Diseases.</title>
        <authorList>
            <person name="Tisza M.J."/>
            <person name="Buck C.B."/>
        </authorList>
    </citation>
    <scope>NUCLEOTIDE SEQUENCE</scope>
    <source>
        <strain evidence="1">CtrTt13</strain>
    </source>
</reference>